<evidence type="ECO:0000313" key="11">
    <source>
        <dbReference type="Proteomes" id="UP000276309"/>
    </source>
</evidence>
<evidence type="ECO:0000259" key="9">
    <source>
        <dbReference type="PROSITE" id="PS51007"/>
    </source>
</evidence>
<organism evidence="10 11">
    <name type="scientific">Euzebyella marina</name>
    <dbReference type="NCBI Taxonomy" id="1761453"/>
    <lineage>
        <taxon>Bacteria</taxon>
        <taxon>Pseudomonadati</taxon>
        <taxon>Bacteroidota</taxon>
        <taxon>Flavobacteriia</taxon>
        <taxon>Flavobacteriales</taxon>
        <taxon>Flavobacteriaceae</taxon>
        <taxon>Euzebyella</taxon>
    </lineage>
</organism>
<dbReference type="InterPro" id="IPR051395">
    <property type="entry name" value="Cytochrome_c_Peroxidase/MauG"/>
</dbReference>
<keyword evidence="2 7" id="KW-0349">Heme</keyword>
<feature type="region of interest" description="Disordered" evidence="8">
    <location>
        <begin position="605"/>
        <end position="625"/>
    </location>
</feature>
<evidence type="ECO:0000256" key="8">
    <source>
        <dbReference type="SAM" id="MobiDB-lite"/>
    </source>
</evidence>
<proteinExistence type="predicted"/>
<dbReference type="EMBL" id="CP032050">
    <property type="protein sequence ID" value="AYN67968.1"/>
    <property type="molecule type" value="Genomic_DNA"/>
</dbReference>
<gene>
    <name evidence="10" type="ORF">D1013_11575</name>
</gene>
<dbReference type="GO" id="GO:0020037">
    <property type="term" value="F:heme binding"/>
    <property type="evidence" value="ECO:0007669"/>
    <property type="project" value="InterPro"/>
</dbReference>
<dbReference type="InterPro" id="IPR038352">
    <property type="entry name" value="Imelysin_sf"/>
</dbReference>
<evidence type="ECO:0000256" key="6">
    <source>
        <dbReference type="ARBA" id="ARBA00023004"/>
    </source>
</evidence>
<keyword evidence="5" id="KW-0560">Oxidoreductase</keyword>
<dbReference type="GO" id="GO:0046872">
    <property type="term" value="F:metal ion binding"/>
    <property type="evidence" value="ECO:0007669"/>
    <property type="project" value="UniProtKB-KW"/>
</dbReference>
<dbReference type="InterPro" id="IPR036909">
    <property type="entry name" value="Cyt_c-like_dom_sf"/>
</dbReference>
<keyword evidence="6 7" id="KW-0408">Iron</keyword>
<dbReference type="PROSITE" id="PS51007">
    <property type="entry name" value="CYTC"/>
    <property type="match status" value="2"/>
</dbReference>
<evidence type="ECO:0000256" key="1">
    <source>
        <dbReference type="ARBA" id="ARBA00004196"/>
    </source>
</evidence>
<keyword evidence="10" id="KW-0575">Peroxidase</keyword>
<feature type="domain" description="Cytochrome c" evidence="9">
    <location>
        <begin position="459"/>
        <end position="599"/>
    </location>
</feature>
<reference evidence="10 11" key="1">
    <citation type="submission" date="2018-08" db="EMBL/GenBank/DDBJ databases">
        <title>The reduced genetic potential of extracellular carbohydrate catabolism in Euzebyella marina RN62, a Flavobacteriia bacterium isolated from the hadal water.</title>
        <authorList>
            <person name="Xue C."/>
        </authorList>
    </citation>
    <scope>NUCLEOTIDE SEQUENCE [LARGE SCALE GENOMIC DNA]</scope>
    <source>
        <strain evidence="10 11">RN62</strain>
    </source>
</reference>
<name>A0A3G2L6U0_9FLAO</name>
<dbReference type="Gene3D" id="1.20.1420.20">
    <property type="entry name" value="M75 peptidase, HXXE motif"/>
    <property type="match status" value="1"/>
</dbReference>
<dbReference type="Gene3D" id="1.10.760.10">
    <property type="entry name" value="Cytochrome c-like domain"/>
    <property type="match status" value="2"/>
</dbReference>
<sequence>MYKYFLSILLLMFFISCKDGSKQLANNHEKGPDIDWTEAQKFYHSHMTRTVELIDSLAHLNPESEKAKEVFKKLRINFKKAEPYASYLNPAIGHRANGPALPIFAEDTERVLAPLGLQKIEETIFEGGEDATVFIRETNLTKGLLVNLLENTGERSLNAERFFIATHQQLMRIVSLGIVGFDTPVSLWGLEESKISLQSLYTVYGLSIQNLVQDKNQDLDTSFTENIKMAIQYLDQNTDFETFDRYTFIRDYMNPITRNWVSIRKESGLWAGVNNKPFNFDASTFFEKDAFNLTYFTPPVNRNTNEKQLALGKKLFFEPKLAKDGTMSCATCHIPEKAYSDGITANLDNTGNTLQRNTPTLINVAFQKSFFWDGRAENILDQITSVFTNEQEFASSVHEFSTEILSDSTYTAMFEEAYGKVSTRNTDVIRALSTYISTLNGFDSKFDRNMRGEESNFSEEEKLGMNLFMGKALCATCHFMPLTNGTVPPFFSETEKEVIGVPETASNQELDDDLGFFWRYGKEVHRGMFKTPTVRNVALTAPYMHNGAYQTLEQVMDFYNQGGGGGMGFDLEHQTLPFDELQLSDSEQRAIIAFLKTLTDTKVQGKTGDNSQLVAQSSSENNANQ</sequence>
<evidence type="ECO:0000313" key="10">
    <source>
        <dbReference type="EMBL" id="AYN67968.1"/>
    </source>
</evidence>
<evidence type="ECO:0000256" key="3">
    <source>
        <dbReference type="ARBA" id="ARBA00022723"/>
    </source>
</evidence>
<dbReference type="PROSITE" id="PS51257">
    <property type="entry name" value="PROKAR_LIPOPROTEIN"/>
    <property type="match status" value="1"/>
</dbReference>
<dbReference type="PANTHER" id="PTHR30600:SF10">
    <property type="entry name" value="BLL6722 PROTEIN"/>
    <property type="match status" value="1"/>
</dbReference>
<evidence type="ECO:0000256" key="5">
    <source>
        <dbReference type="ARBA" id="ARBA00023002"/>
    </source>
</evidence>
<feature type="domain" description="Cytochrome c" evidence="9">
    <location>
        <begin position="307"/>
        <end position="440"/>
    </location>
</feature>
<accession>A0A3G2L6U0</accession>
<evidence type="ECO:0000256" key="2">
    <source>
        <dbReference type="ARBA" id="ARBA00022617"/>
    </source>
</evidence>
<dbReference type="GO" id="GO:0004130">
    <property type="term" value="F:cytochrome-c peroxidase activity"/>
    <property type="evidence" value="ECO:0007669"/>
    <property type="project" value="TreeGrafter"/>
</dbReference>
<dbReference type="KEGG" id="emar:D1013_11575"/>
<dbReference type="GO" id="GO:0030313">
    <property type="term" value="C:cell envelope"/>
    <property type="evidence" value="ECO:0007669"/>
    <property type="project" value="UniProtKB-SubCell"/>
</dbReference>
<protein>
    <submittedName>
        <fullName evidence="10">Cytochrome-c peroxidase</fullName>
    </submittedName>
</protein>
<dbReference type="GO" id="GO:0009055">
    <property type="term" value="F:electron transfer activity"/>
    <property type="evidence" value="ECO:0007669"/>
    <property type="project" value="InterPro"/>
</dbReference>
<dbReference type="OrthoDB" id="9805202at2"/>
<dbReference type="Proteomes" id="UP000276309">
    <property type="component" value="Chromosome"/>
</dbReference>
<dbReference type="SUPFAM" id="SSF46626">
    <property type="entry name" value="Cytochrome c"/>
    <property type="match status" value="2"/>
</dbReference>
<comment type="subcellular location">
    <subcellularLocation>
        <location evidence="1">Cell envelope</location>
    </subcellularLocation>
</comment>
<dbReference type="Pfam" id="PF03150">
    <property type="entry name" value="CCP_MauG"/>
    <property type="match status" value="1"/>
</dbReference>
<keyword evidence="11" id="KW-1185">Reference proteome</keyword>
<dbReference type="InterPro" id="IPR004852">
    <property type="entry name" value="Di-haem_cyt_c_peroxidsae"/>
</dbReference>
<evidence type="ECO:0000256" key="4">
    <source>
        <dbReference type="ARBA" id="ARBA00022729"/>
    </source>
</evidence>
<dbReference type="AlphaFoldDB" id="A0A3G2L6U0"/>
<dbReference type="InterPro" id="IPR009056">
    <property type="entry name" value="Cyt_c-like_dom"/>
</dbReference>
<evidence type="ECO:0000256" key="7">
    <source>
        <dbReference type="PROSITE-ProRule" id="PRU00433"/>
    </source>
</evidence>
<keyword evidence="3 7" id="KW-0479">Metal-binding</keyword>
<dbReference type="PANTHER" id="PTHR30600">
    <property type="entry name" value="CYTOCHROME C PEROXIDASE-RELATED"/>
    <property type="match status" value="1"/>
</dbReference>
<keyword evidence="4" id="KW-0732">Signal</keyword>
<dbReference type="RefSeq" id="WP_121848983.1">
    <property type="nucleotide sequence ID" value="NZ_CP032050.1"/>
</dbReference>